<evidence type="ECO:0000313" key="2">
    <source>
        <dbReference type="Proteomes" id="UP000003287"/>
    </source>
</evidence>
<organism evidence="1 2">
    <name type="scientific">Streptococcus constellatus subsp. pharyngis SK1060 = CCUG 46377</name>
    <dbReference type="NCBI Taxonomy" id="1035184"/>
    <lineage>
        <taxon>Bacteria</taxon>
        <taxon>Bacillati</taxon>
        <taxon>Bacillota</taxon>
        <taxon>Bacilli</taxon>
        <taxon>Lactobacillales</taxon>
        <taxon>Streptococcaceae</taxon>
        <taxon>Streptococcus</taxon>
        <taxon>Streptococcus anginosus group</taxon>
    </lineage>
</organism>
<reference evidence="1 2" key="1">
    <citation type="submission" date="2011-06" db="EMBL/GenBank/DDBJ databases">
        <authorList>
            <person name="Harkins D.M."/>
            <person name="Madupu R."/>
            <person name="Durkin A.S."/>
            <person name="Torralba M."/>
            <person name="Methe B."/>
            <person name="Sutton G.G."/>
            <person name="Nelson K.E."/>
        </authorList>
    </citation>
    <scope>NUCLEOTIDE SEQUENCE [LARGE SCALE GENOMIC DNA]</scope>
    <source>
        <strain evidence="1 2">SK1060</strain>
    </source>
</reference>
<proteinExistence type="predicted"/>
<dbReference type="AlphaFoldDB" id="F9P5R1"/>
<dbReference type="EMBL" id="AFUP01000001">
    <property type="protein sequence ID" value="EGV10520.1"/>
    <property type="molecule type" value="Genomic_DNA"/>
</dbReference>
<name>F9P5R1_STRCV</name>
<dbReference type="Proteomes" id="UP000003287">
    <property type="component" value="Unassembled WGS sequence"/>
</dbReference>
<dbReference type="Gene3D" id="3.20.20.70">
    <property type="entry name" value="Aldolase class I"/>
    <property type="match status" value="1"/>
</dbReference>
<evidence type="ECO:0000313" key="1">
    <source>
        <dbReference type="EMBL" id="EGV10520.1"/>
    </source>
</evidence>
<accession>F9P5R1</accession>
<dbReference type="InterPro" id="IPR013785">
    <property type="entry name" value="Aldolase_TIM"/>
</dbReference>
<gene>
    <name evidence="1" type="ORF">HMPREF1042_0818</name>
</gene>
<sequence>MREERPIIALDFPSFDDVKTFLEHFPKDEKLYVKIGMEFFMLLVQKSFTI</sequence>
<protein>
    <submittedName>
        <fullName evidence="1">Orotidine 5'-phosphate decarboxylase domain protein</fullName>
    </submittedName>
</protein>
<dbReference type="eggNOG" id="COG0284">
    <property type="taxonomic scope" value="Bacteria"/>
</dbReference>